<dbReference type="KEGG" id="ctae:BGI42_07385"/>
<dbReference type="Proteomes" id="UP000094652">
    <property type="component" value="Chromosome"/>
</dbReference>
<keyword evidence="2" id="KW-0520">NAD</keyword>
<keyword evidence="1" id="KW-0560">Oxidoreductase</keyword>
<dbReference type="Gene3D" id="3.40.605.10">
    <property type="entry name" value="Aldehyde Dehydrogenase, Chain A, domain 1"/>
    <property type="match status" value="1"/>
</dbReference>
<evidence type="ECO:0000313" key="4">
    <source>
        <dbReference type="EMBL" id="AOR23566.1"/>
    </source>
</evidence>
<dbReference type="SUPFAM" id="SSF53720">
    <property type="entry name" value="ALDH-like"/>
    <property type="match status" value="1"/>
</dbReference>
<dbReference type="InterPro" id="IPR015590">
    <property type="entry name" value="Aldehyde_DH_dom"/>
</dbReference>
<dbReference type="NCBIfam" id="NF011927">
    <property type="entry name" value="PRK15398.1"/>
    <property type="match status" value="1"/>
</dbReference>
<dbReference type="AlphaFoldDB" id="A0A1D7XJR5"/>
<dbReference type="InterPro" id="IPR016162">
    <property type="entry name" value="Ald_DH_N"/>
</dbReference>
<dbReference type="GO" id="GO:0008774">
    <property type="term" value="F:acetaldehyde dehydrogenase (acetylating) activity"/>
    <property type="evidence" value="ECO:0007669"/>
    <property type="project" value="InterPro"/>
</dbReference>
<dbReference type="Gene3D" id="3.40.309.10">
    <property type="entry name" value="Aldehyde Dehydrogenase, Chain A, domain 2"/>
    <property type="match status" value="1"/>
</dbReference>
<feature type="domain" description="Aldehyde dehydrogenase" evidence="3">
    <location>
        <begin position="69"/>
        <end position="454"/>
    </location>
</feature>
<dbReference type="Pfam" id="PF00171">
    <property type="entry name" value="Aldedh"/>
    <property type="match status" value="1"/>
</dbReference>
<name>A0A1D7XJR5_9CLOT</name>
<protein>
    <submittedName>
        <fullName evidence="4">Aldehyde dehydrogenase EutE</fullName>
    </submittedName>
</protein>
<dbReference type="InterPro" id="IPR016163">
    <property type="entry name" value="Ald_DH_C"/>
</dbReference>
<dbReference type="PANTHER" id="PTHR11699">
    <property type="entry name" value="ALDEHYDE DEHYDROGENASE-RELATED"/>
    <property type="match status" value="1"/>
</dbReference>
<dbReference type="RefSeq" id="WP_069679717.1">
    <property type="nucleotide sequence ID" value="NZ_CP017253.2"/>
</dbReference>
<organism evidence="4 5">
    <name type="scientific">Clostridium taeniosporum</name>
    <dbReference type="NCBI Taxonomy" id="394958"/>
    <lineage>
        <taxon>Bacteria</taxon>
        <taxon>Bacillati</taxon>
        <taxon>Bacillota</taxon>
        <taxon>Clostridia</taxon>
        <taxon>Eubacteriales</taxon>
        <taxon>Clostridiaceae</taxon>
        <taxon>Clostridium</taxon>
    </lineage>
</organism>
<dbReference type="InterPro" id="IPR012408">
    <property type="entry name" value="Acetald_propionald_DH-rel"/>
</dbReference>
<accession>A0A1D7XJR5</accession>
<evidence type="ECO:0000313" key="5">
    <source>
        <dbReference type="Proteomes" id="UP000094652"/>
    </source>
</evidence>
<evidence type="ECO:0000256" key="2">
    <source>
        <dbReference type="ARBA" id="ARBA00023027"/>
    </source>
</evidence>
<dbReference type="PIRSF" id="PIRSF036410">
    <property type="entry name" value="EutE_PduP"/>
    <property type="match status" value="1"/>
</dbReference>
<dbReference type="OrthoDB" id="9804734at2"/>
<gene>
    <name evidence="4" type="ORF">BGI42_07385</name>
</gene>
<keyword evidence="5" id="KW-1185">Reference proteome</keyword>
<evidence type="ECO:0000259" key="3">
    <source>
        <dbReference type="Pfam" id="PF00171"/>
    </source>
</evidence>
<dbReference type="STRING" id="394958.BGI42_07385"/>
<proteinExistence type="predicted"/>
<dbReference type="CDD" id="cd07121">
    <property type="entry name" value="ALDH_EutE"/>
    <property type="match status" value="1"/>
</dbReference>
<evidence type="ECO:0000256" key="1">
    <source>
        <dbReference type="ARBA" id="ARBA00023002"/>
    </source>
</evidence>
<dbReference type="InterPro" id="IPR016161">
    <property type="entry name" value="Ald_DH/histidinol_DH"/>
</dbReference>
<dbReference type="EMBL" id="CP017253">
    <property type="protein sequence ID" value="AOR23566.1"/>
    <property type="molecule type" value="Genomic_DNA"/>
</dbReference>
<reference evidence="5" key="1">
    <citation type="submission" date="2016-09" db="EMBL/GenBank/DDBJ databases">
        <title>Genomics of Clostridium taeniosporum, an organism which forms endospores with ribbon-like appendages.</title>
        <authorList>
            <person name="Walker J.R."/>
        </authorList>
    </citation>
    <scope>NUCLEOTIDE SEQUENCE [LARGE SCALE GENOMIC DNA]</scope>
    <source>
        <strain evidence="5">1/k</strain>
    </source>
</reference>
<sequence length="500" mass="54556">MNDFNMIDIENIIKNVVKELTVNGQLPECNTDTTVAKKALNNNQLAGIENKIIGIVNNDEVQTGDYGVFDDINDAIEQAWIAEQEYMKVGLDKRTKIIEAFKSEVRKNVEELSRRTYEETRMGRYEDKILKNNLALDKTPGVEDLEAGVKTGDGGLTLYEMSPFGVIGAIAPSTNPTETIINNGISMLAAGNTVVFSPHPGAKNVSVFLVQLINKAIEKVNGPKNLIVTVRNPSIENTNIILSHPKINMICATGGPGIVKVALSSGKKAIGAGAGNPPVVVDETADIEKAAVDIIDGCSFDNNLPCICEKEVIVVDKVADYLKTCMSKYCALEITDKNIISQLEKLILTENRTVNKKFVGKNADYIMNQLGINIDPSIRVIFVEVEADHPFAVEELMMPILPIIRVKNVDEAIELGVKLEHGNRHTAIMHSKHIDNLSKFAKAVQTTIFVKNAPSYAGIGYGAEGHGTFTIAGPTGEGLTSARTFTRKRRCVMVDNFSIK</sequence>